<keyword evidence="2" id="KW-1185">Reference proteome</keyword>
<accession>A0A8K0RVB1</accession>
<dbReference type="Proteomes" id="UP000813427">
    <property type="component" value="Unassembled WGS sequence"/>
</dbReference>
<comment type="caution">
    <text evidence="1">The sequence shown here is derived from an EMBL/GenBank/DDBJ whole genome shotgun (WGS) entry which is preliminary data.</text>
</comment>
<dbReference type="AlphaFoldDB" id="A0A8K0RVB1"/>
<reference evidence="1" key="1">
    <citation type="journal article" date="2021" name="Nat. Commun.">
        <title>Genetic determinants of endophytism in the Arabidopsis root mycobiome.</title>
        <authorList>
            <person name="Mesny F."/>
            <person name="Miyauchi S."/>
            <person name="Thiergart T."/>
            <person name="Pickel B."/>
            <person name="Atanasova L."/>
            <person name="Karlsson M."/>
            <person name="Huettel B."/>
            <person name="Barry K.W."/>
            <person name="Haridas S."/>
            <person name="Chen C."/>
            <person name="Bauer D."/>
            <person name="Andreopoulos W."/>
            <person name="Pangilinan J."/>
            <person name="LaButti K."/>
            <person name="Riley R."/>
            <person name="Lipzen A."/>
            <person name="Clum A."/>
            <person name="Drula E."/>
            <person name="Henrissat B."/>
            <person name="Kohler A."/>
            <person name="Grigoriev I.V."/>
            <person name="Martin F.M."/>
            <person name="Hacquard S."/>
        </authorList>
    </citation>
    <scope>NUCLEOTIDE SEQUENCE</scope>
    <source>
        <strain evidence="1">MPI-SDFR-AT-0068</strain>
    </source>
</reference>
<organism evidence="1 2">
    <name type="scientific">Fusarium tricinctum</name>
    <dbReference type="NCBI Taxonomy" id="61284"/>
    <lineage>
        <taxon>Eukaryota</taxon>
        <taxon>Fungi</taxon>
        <taxon>Dikarya</taxon>
        <taxon>Ascomycota</taxon>
        <taxon>Pezizomycotina</taxon>
        <taxon>Sordariomycetes</taxon>
        <taxon>Hypocreomycetidae</taxon>
        <taxon>Hypocreales</taxon>
        <taxon>Nectriaceae</taxon>
        <taxon>Fusarium</taxon>
        <taxon>Fusarium tricinctum species complex</taxon>
    </lineage>
</organism>
<dbReference type="OrthoDB" id="3945550at2759"/>
<evidence type="ECO:0000313" key="2">
    <source>
        <dbReference type="Proteomes" id="UP000813427"/>
    </source>
</evidence>
<gene>
    <name evidence="1" type="ORF">BKA59DRAFT_202562</name>
</gene>
<evidence type="ECO:0000313" key="1">
    <source>
        <dbReference type="EMBL" id="KAH7241268.1"/>
    </source>
</evidence>
<protein>
    <submittedName>
        <fullName evidence="1">Uncharacterized protein</fullName>
    </submittedName>
</protein>
<sequence>MRAGTPQWANKDGSWPVSNSTSSIVRWATTMLYRSRWHVDQMTYKYKYAIGQADFSIWWGHSKAQRWYNQRNIPIERLSKDNMQLWLEAMDFSKVQTLSIEDTDTHPEGKGLLIHLPPTLTGLETLSIQGRWLNWRTYLAEWEAAPGPLPKNKWSSSPPPPARDFILALPPSLKNLTWMESGTVQEDVFGSVIKHHGPSLEHFKWTNRERAFKPRPILTNNHLKSLGKWAPGLTSLNIDLQREN</sequence>
<dbReference type="EMBL" id="JAGPXF010000005">
    <property type="protein sequence ID" value="KAH7241268.1"/>
    <property type="molecule type" value="Genomic_DNA"/>
</dbReference>
<name>A0A8K0RVB1_9HYPO</name>
<proteinExistence type="predicted"/>